<comment type="caution">
    <text evidence="2">The sequence shown here is derived from an EMBL/GenBank/DDBJ whole genome shotgun (WGS) entry which is preliminary data.</text>
</comment>
<keyword evidence="3" id="KW-1185">Reference proteome</keyword>
<protein>
    <submittedName>
        <fullName evidence="2">Uncharacterized protein</fullName>
    </submittedName>
</protein>
<dbReference type="AlphaFoldDB" id="A0A2I0IAC3"/>
<name>A0A2I0IAC3_PUNGR</name>
<accession>A0A2I0IAC3</accession>
<feature type="compositionally biased region" description="Polar residues" evidence="1">
    <location>
        <begin position="79"/>
        <end position="93"/>
    </location>
</feature>
<sequence>MKLSKLAGATTSTALPHTMGSSTGASQFPRYPASFLDPHTSFEAPLTALPRTSTTRLLLCQPCSTRIQISDMLIRTHSKSVSASPNPYTSGKGSTRMIRGGQRGHQGRTPQFENRDSPRPYTMSSDDRLPKGIPRGLWSYADMPGLDPSIVKHFLPLDTQKFCPKRQQLRRQQASLLLRIKEKVVKQINAGFLEVCNYFEWVANIVPVEKKKSKGFEFVSTIETSIRLAPKTIFPCLTSTS</sequence>
<proteinExistence type="predicted"/>
<organism evidence="2 3">
    <name type="scientific">Punica granatum</name>
    <name type="common">Pomegranate</name>
    <dbReference type="NCBI Taxonomy" id="22663"/>
    <lineage>
        <taxon>Eukaryota</taxon>
        <taxon>Viridiplantae</taxon>
        <taxon>Streptophyta</taxon>
        <taxon>Embryophyta</taxon>
        <taxon>Tracheophyta</taxon>
        <taxon>Spermatophyta</taxon>
        <taxon>Magnoliopsida</taxon>
        <taxon>eudicotyledons</taxon>
        <taxon>Gunneridae</taxon>
        <taxon>Pentapetalae</taxon>
        <taxon>rosids</taxon>
        <taxon>malvids</taxon>
        <taxon>Myrtales</taxon>
        <taxon>Lythraceae</taxon>
        <taxon>Punica</taxon>
    </lineage>
</organism>
<dbReference type="Proteomes" id="UP000233551">
    <property type="component" value="Unassembled WGS sequence"/>
</dbReference>
<feature type="region of interest" description="Disordered" evidence="1">
    <location>
        <begin position="1"/>
        <end position="26"/>
    </location>
</feature>
<reference evidence="2 3" key="1">
    <citation type="submission" date="2017-11" db="EMBL/GenBank/DDBJ databases">
        <title>De-novo sequencing of pomegranate (Punica granatum L.) genome.</title>
        <authorList>
            <person name="Akparov Z."/>
            <person name="Amiraslanov A."/>
            <person name="Hajiyeva S."/>
            <person name="Abbasov M."/>
            <person name="Kaur K."/>
            <person name="Hamwieh A."/>
            <person name="Solovyev V."/>
            <person name="Salamov A."/>
            <person name="Braich B."/>
            <person name="Kosarev P."/>
            <person name="Mahmoud A."/>
            <person name="Hajiyev E."/>
            <person name="Babayeva S."/>
            <person name="Izzatullayeva V."/>
            <person name="Mammadov A."/>
            <person name="Mammadov A."/>
            <person name="Sharifova S."/>
            <person name="Ojaghi J."/>
            <person name="Eynullazada K."/>
            <person name="Bayramov B."/>
            <person name="Abdulazimova A."/>
            <person name="Shahmuradov I."/>
        </authorList>
    </citation>
    <scope>NUCLEOTIDE SEQUENCE [LARGE SCALE GENOMIC DNA]</scope>
    <source>
        <strain evidence="3">cv. AG2017</strain>
        <tissue evidence="2">Leaf</tissue>
    </source>
</reference>
<feature type="region of interest" description="Disordered" evidence="1">
    <location>
        <begin position="78"/>
        <end position="128"/>
    </location>
</feature>
<evidence type="ECO:0000313" key="3">
    <source>
        <dbReference type="Proteomes" id="UP000233551"/>
    </source>
</evidence>
<feature type="compositionally biased region" description="Polar residues" evidence="1">
    <location>
        <begin position="9"/>
        <end position="26"/>
    </location>
</feature>
<gene>
    <name evidence="2" type="ORF">CRG98_039294</name>
</gene>
<evidence type="ECO:0000313" key="2">
    <source>
        <dbReference type="EMBL" id="PKI40316.1"/>
    </source>
</evidence>
<evidence type="ECO:0000256" key="1">
    <source>
        <dbReference type="SAM" id="MobiDB-lite"/>
    </source>
</evidence>
<dbReference type="Gene3D" id="3.10.10.10">
    <property type="entry name" value="HIV Type 1 Reverse Transcriptase, subunit A, domain 1"/>
    <property type="match status" value="1"/>
</dbReference>
<dbReference type="EMBL" id="PGOL01003614">
    <property type="protein sequence ID" value="PKI40316.1"/>
    <property type="molecule type" value="Genomic_DNA"/>
</dbReference>